<keyword evidence="2 4" id="KW-0547">Nucleotide-binding</keyword>
<dbReference type="GO" id="GO:0016874">
    <property type="term" value="F:ligase activity"/>
    <property type="evidence" value="ECO:0007669"/>
    <property type="project" value="UniProtKB-KW"/>
</dbReference>
<dbReference type="OrthoDB" id="4005210at2"/>
<dbReference type="GO" id="GO:0046872">
    <property type="term" value="F:metal ion binding"/>
    <property type="evidence" value="ECO:0007669"/>
    <property type="project" value="InterPro"/>
</dbReference>
<dbReference type="Gene3D" id="3.40.50.20">
    <property type="match status" value="1"/>
</dbReference>
<dbReference type="InterPro" id="IPR052032">
    <property type="entry name" value="ATP-dep_AA_Ligase"/>
</dbReference>
<proteinExistence type="predicted"/>
<evidence type="ECO:0000259" key="5">
    <source>
        <dbReference type="PROSITE" id="PS50975"/>
    </source>
</evidence>
<protein>
    <submittedName>
        <fullName evidence="6">ATP-grasp domain-containing protein</fullName>
    </submittedName>
</protein>
<dbReference type="GO" id="GO:0005524">
    <property type="term" value="F:ATP binding"/>
    <property type="evidence" value="ECO:0007669"/>
    <property type="project" value="UniProtKB-UniRule"/>
</dbReference>
<dbReference type="RefSeq" id="WP_136737964.1">
    <property type="nucleotide sequence ID" value="NZ_SUMB01000001.1"/>
</dbReference>
<dbReference type="PANTHER" id="PTHR43585:SF2">
    <property type="entry name" value="ATP-GRASP ENZYME FSQD"/>
    <property type="match status" value="1"/>
</dbReference>
<accession>A0A4U0NXU8</accession>
<dbReference type="PANTHER" id="PTHR43585">
    <property type="entry name" value="FUMIPYRROLE BIOSYNTHESIS PROTEIN C"/>
    <property type="match status" value="1"/>
</dbReference>
<dbReference type="Gene3D" id="3.30.470.20">
    <property type="entry name" value="ATP-grasp fold, B domain"/>
    <property type="match status" value="1"/>
</dbReference>
<name>A0A4U0NXU8_9ACTN</name>
<evidence type="ECO:0000256" key="1">
    <source>
        <dbReference type="ARBA" id="ARBA00022598"/>
    </source>
</evidence>
<dbReference type="AlphaFoldDB" id="A0A4U0NXU8"/>
<dbReference type="PROSITE" id="PS50975">
    <property type="entry name" value="ATP_GRASP"/>
    <property type="match status" value="1"/>
</dbReference>
<evidence type="ECO:0000313" key="6">
    <source>
        <dbReference type="EMBL" id="TJZ59012.1"/>
    </source>
</evidence>
<evidence type="ECO:0000256" key="4">
    <source>
        <dbReference type="PROSITE-ProRule" id="PRU00409"/>
    </source>
</evidence>
<dbReference type="InterPro" id="IPR013815">
    <property type="entry name" value="ATP_grasp_subdomain_1"/>
</dbReference>
<reference evidence="6 7" key="1">
    <citation type="submission" date="2019-04" db="EMBL/GenBank/DDBJ databases">
        <title>Streptomyces piniterrae sp. nov., a heliquinomycin-producing actinomycete isolated from rhizosphere soil of Pinus yunnanensis.</title>
        <authorList>
            <person name="Zhuang X."/>
            <person name="Zhao J."/>
        </authorList>
    </citation>
    <scope>NUCLEOTIDE SEQUENCE [LARGE SCALE GENOMIC DNA]</scope>
    <source>
        <strain evidence="7">jys28</strain>
    </source>
</reference>
<organism evidence="6 7">
    <name type="scientific">Streptomyces piniterrae</name>
    <dbReference type="NCBI Taxonomy" id="2571125"/>
    <lineage>
        <taxon>Bacteria</taxon>
        <taxon>Bacillati</taxon>
        <taxon>Actinomycetota</taxon>
        <taxon>Actinomycetes</taxon>
        <taxon>Kitasatosporales</taxon>
        <taxon>Streptomycetaceae</taxon>
        <taxon>Streptomyces</taxon>
    </lineage>
</organism>
<keyword evidence="7" id="KW-1185">Reference proteome</keyword>
<sequence length="388" mass="41868">MGTVIVLGYRKGLAEAIERRGLNAFHVVAKHKKALAGTRYMKIGDLENAQEILRAVLIADIPDVVGVVTGHDRGVFTAALLREHLGLPGNRDYAGALRFRDKYLQKSALPAGVERARCRPIDSATSYGELAAALGTPFIVKPANGAGAVGTVAVGSEQEFTRHLEPHLGGSDIACVAESFVHGREIHIDGVWYGGRVLWNSVAQYNEPPMKWNDGVVLATQVLSRAENAGVLDGATELAEQALKGLDAPDCVFHLEAYVRGGNLVFGECALRVSGTHMPEIVELTHGVNLYDASVSLALGEDPSATLVPKTPEEYYACVYLRRFDGIELTRADFAEHFPFHELDYPDHGRGPAGMYGRVGHAFVSAPDNAQLSELIARMASFNETGRV</sequence>
<gene>
    <name evidence="6" type="ORF">FCH28_02375</name>
</gene>
<evidence type="ECO:0000256" key="2">
    <source>
        <dbReference type="ARBA" id="ARBA00022741"/>
    </source>
</evidence>
<keyword evidence="1" id="KW-0436">Ligase</keyword>
<evidence type="ECO:0000256" key="3">
    <source>
        <dbReference type="ARBA" id="ARBA00022840"/>
    </source>
</evidence>
<feature type="domain" description="ATP-grasp" evidence="5">
    <location>
        <begin position="105"/>
        <end position="299"/>
    </location>
</feature>
<dbReference type="Gene3D" id="3.30.1490.20">
    <property type="entry name" value="ATP-grasp fold, A domain"/>
    <property type="match status" value="1"/>
</dbReference>
<dbReference type="SUPFAM" id="SSF56059">
    <property type="entry name" value="Glutathione synthetase ATP-binding domain-like"/>
    <property type="match status" value="1"/>
</dbReference>
<keyword evidence="3 4" id="KW-0067">ATP-binding</keyword>
<dbReference type="InterPro" id="IPR011761">
    <property type="entry name" value="ATP-grasp"/>
</dbReference>
<dbReference type="Proteomes" id="UP000308697">
    <property type="component" value="Unassembled WGS sequence"/>
</dbReference>
<dbReference type="EMBL" id="SUMB01000001">
    <property type="protein sequence ID" value="TJZ59012.1"/>
    <property type="molecule type" value="Genomic_DNA"/>
</dbReference>
<comment type="caution">
    <text evidence="6">The sequence shown here is derived from an EMBL/GenBank/DDBJ whole genome shotgun (WGS) entry which is preliminary data.</text>
</comment>
<evidence type="ECO:0000313" key="7">
    <source>
        <dbReference type="Proteomes" id="UP000308697"/>
    </source>
</evidence>